<dbReference type="InterPro" id="IPR036291">
    <property type="entry name" value="NAD(P)-bd_dom_sf"/>
</dbReference>
<feature type="domain" description="1-deoxy-D-xylulose 5-phosphate reductoisomerase N-terminal" evidence="1">
    <location>
        <begin position="9"/>
        <end position="50"/>
    </location>
</feature>
<dbReference type="KEGG" id="mng:MNEG_13500"/>
<proteinExistence type="predicted"/>
<dbReference type="GO" id="GO:0030604">
    <property type="term" value="F:1-deoxy-D-xylulose-5-phosphate reductoisomerase activity"/>
    <property type="evidence" value="ECO:0007669"/>
    <property type="project" value="UniProtKB-EC"/>
</dbReference>
<gene>
    <name evidence="2" type="ORF">MNEG_13500</name>
</gene>
<reference evidence="2 3" key="1">
    <citation type="journal article" date="2013" name="BMC Genomics">
        <title>Reconstruction of the lipid metabolism for the microalga Monoraphidium neglectum from its genome sequence reveals characteristics suitable for biofuel production.</title>
        <authorList>
            <person name="Bogen C."/>
            <person name="Al-Dilaimi A."/>
            <person name="Albersmeier A."/>
            <person name="Wichmann J."/>
            <person name="Grundmann M."/>
            <person name="Rupp O."/>
            <person name="Lauersen K.J."/>
            <person name="Blifernez-Klassen O."/>
            <person name="Kalinowski J."/>
            <person name="Goesmann A."/>
            <person name="Mussgnug J.H."/>
            <person name="Kruse O."/>
        </authorList>
    </citation>
    <scope>NUCLEOTIDE SEQUENCE [LARGE SCALE GENOMIC DNA]</scope>
    <source>
        <strain evidence="2 3">SAG 48.87</strain>
    </source>
</reference>
<keyword evidence="2" id="KW-0560">Oxidoreductase</keyword>
<dbReference type="EC" id="1.1.1.267" evidence="2"/>
<dbReference type="OrthoDB" id="3482at2759"/>
<dbReference type="GO" id="GO:0051484">
    <property type="term" value="P:isopentenyl diphosphate biosynthetic process, methylerythritol 4-phosphate pathway involved in terpenoid biosynthetic process"/>
    <property type="evidence" value="ECO:0007669"/>
    <property type="project" value="TreeGrafter"/>
</dbReference>
<keyword evidence="2" id="KW-0413">Isomerase</keyword>
<dbReference type="PANTHER" id="PTHR30525">
    <property type="entry name" value="1-DEOXY-D-XYLULOSE 5-PHOSPHATE REDUCTOISOMERASE"/>
    <property type="match status" value="1"/>
</dbReference>
<sequence>MTIGCKPFSVLGSTGSIGTQTLDIIAEFPEKFSLVALAAGSNIDVLAKQVMLGWGGGVVVGAW</sequence>
<dbReference type="GO" id="GO:0016853">
    <property type="term" value="F:isomerase activity"/>
    <property type="evidence" value="ECO:0007669"/>
    <property type="project" value="UniProtKB-KW"/>
</dbReference>
<dbReference type="GO" id="GO:0030145">
    <property type="term" value="F:manganese ion binding"/>
    <property type="evidence" value="ECO:0007669"/>
    <property type="project" value="TreeGrafter"/>
</dbReference>
<accession>A0A0D2LS03</accession>
<dbReference type="Proteomes" id="UP000054498">
    <property type="component" value="Unassembled WGS sequence"/>
</dbReference>
<dbReference type="EMBL" id="KK104082">
    <property type="protein sequence ID" value="KIY94464.1"/>
    <property type="molecule type" value="Genomic_DNA"/>
</dbReference>
<dbReference type="InterPro" id="IPR003821">
    <property type="entry name" value="DXP_reductoisomerase"/>
</dbReference>
<keyword evidence="3" id="KW-1185">Reference proteome</keyword>
<dbReference type="SUPFAM" id="SSF51735">
    <property type="entry name" value="NAD(P)-binding Rossmann-fold domains"/>
    <property type="match status" value="1"/>
</dbReference>
<dbReference type="GO" id="GO:0070402">
    <property type="term" value="F:NADPH binding"/>
    <property type="evidence" value="ECO:0007669"/>
    <property type="project" value="InterPro"/>
</dbReference>
<organism evidence="2 3">
    <name type="scientific">Monoraphidium neglectum</name>
    <dbReference type="NCBI Taxonomy" id="145388"/>
    <lineage>
        <taxon>Eukaryota</taxon>
        <taxon>Viridiplantae</taxon>
        <taxon>Chlorophyta</taxon>
        <taxon>core chlorophytes</taxon>
        <taxon>Chlorophyceae</taxon>
        <taxon>CS clade</taxon>
        <taxon>Sphaeropleales</taxon>
        <taxon>Selenastraceae</taxon>
        <taxon>Monoraphidium</taxon>
    </lineage>
</organism>
<name>A0A0D2LS03_9CHLO</name>
<protein>
    <submittedName>
        <fullName evidence="2">1-deoxy-D-xylulose 5-phosphate reductoisomerase</fullName>
        <ecNumber evidence="2">1.1.1.267</ecNumber>
    </submittedName>
</protein>
<evidence type="ECO:0000259" key="1">
    <source>
        <dbReference type="Pfam" id="PF02670"/>
    </source>
</evidence>
<evidence type="ECO:0000313" key="2">
    <source>
        <dbReference type="EMBL" id="KIY94464.1"/>
    </source>
</evidence>
<dbReference type="GeneID" id="25730969"/>
<dbReference type="Gene3D" id="3.40.50.720">
    <property type="entry name" value="NAD(P)-binding Rossmann-like Domain"/>
    <property type="match status" value="1"/>
</dbReference>
<dbReference type="Pfam" id="PF02670">
    <property type="entry name" value="DXP_reductoisom"/>
    <property type="match status" value="1"/>
</dbReference>
<dbReference type="AlphaFoldDB" id="A0A0D2LS03"/>
<dbReference type="InterPro" id="IPR013512">
    <property type="entry name" value="DXP_reductoisomerase_N"/>
</dbReference>
<evidence type="ECO:0000313" key="3">
    <source>
        <dbReference type="Proteomes" id="UP000054498"/>
    </source>
</evidence>
<dbReference type="STRING" id="145388.A0A0D2LS03"/>
<dbReference type="RefSeq" id="XP_013893484.1">
    <property type="nucleotide sequence ID" value="XM_014038030.1"/>
</dbReference>
<dbReference type="PANTHER" id="PTHR30525:SF0">
    <property type="entry name" value="1-DEOXY-D-XYLULOSE 5-PHOSPHATE REDUCTOISOMERASE, CHLOROPLASTIC"/>
    <property type="match status" value="1"/>
</dbReference>